<proteinExistence type="inferred from homology"/>
<dbReference type="SUPFAM" id="SSF69065">
    <property type="entry name" value="RNase III domain-like"/>
    <property type="match status" value="1"/>
</dbReference>
<comment type="subunit">
    <text evidence="9">Homodimer.</text>
</comment>
<dbReference type="GO" id="GO:0010468">
    <property type="term" value="P:regulation of gene expression"/>
    <property type="evidence" value="ECO:0007669"/>
    <property type="project" value="TreeGrafter"/>
</dbReference>
<keyword evidence="13" id="KW-1185">Reference proteome</keyword>
<evidence type="ECO:0000256" key="2">
    <source>
        <dbReference type="ARBA" id="ARBA00010183"/>
    </source>
</evidence>
<organism evidence="12 13">
    <name type="scientific">Kosmotoga olearia (strain ATCC BAA-1733 / DSM 21960 / TBF 19.5.1)</name>
    <dbReference type="NCBI Taxonomy" id="521045"/>
    <lineage>
        <taxon>Bacteria</taxon>
        <taxon>Thermotogati</taxon>
        <taxon>Thermotogota</taxon>
        <taxon>Thermotogae</taxon>
        <taxon>Kosmotogales</taxon>
        <taxon>Kosmotogaceae</taxon>
        <taxon>Kosmotoga</taxon>
    </lineage>
</organism>
<dbReference type="KEGG" id="kol:Kole_0892"/>
<protein>
    <recommendedName>
        <fullName evidence="9">Ribonuclease 3</fullName>
        <ecNumber evidence="9">3.1.26.3</ecNumber>
    </recommendedName>
    <alternativeName>
        <fullName evidence="9">Ribonuclease III</fullName>
        <shortName evidence="9">RNase III</shortName>
    </alternativeName>
</protein>
<dbReference type="InterPro" id="IPR011907">
    <property type="entry name" value="RNase_III"/>
</dbReference>
<dbReference type="CDD" id="cd00593">
    <property type="entry name" value="RIBOc"/>
    <property type="match status" value="1"/>
</dbReference>
<evidence type="ECO:0000256" key="4">
    <source>
        <dbReference type="ARBA" id="ARBA00022664"/>
    </source>
</evidence>
<dbReference type="GO" id="GO:0019843">
    <property type="term" value="F:rRNA binding"/>
    <property type="evidence" value="ECO:0007669"/>
    <property type="project" value="UniProtKB-KW"/>
</dbReference>
<keyword evidence="9" id="KW-0819">tRNA processing</keyword>
<dbReference type="PANTHER" id="PTHR11207:SF0">
    <property type="entry name" value="RIBONUCLEASE 3"/>
    <property type="match status" value="1"/>
</dbReference>
<reference evidence="12 13" key="1">
    <citation type="submission" date="2009-06" db="EMBL/GenBank/DDBJ databases">
        <title>Complete sequence of Thermotogales bacterium TBF 19.5.1.</title>
        <authorList>
            <consortium name="US DOE Joint Genome Institute"/>
            <person name="Lucas S."/>
            <person name="Copeland A."/>
            <person name="Lapidus A."/>
            <person name="Glavina del Rio T."/>
            <person name="Tice H."/>
            <person name="Bruce D."/>
            <person name="Goodwin L."/>
            <person name="Pitluck S."/>
            <person name="Chertkov O."/>
            <person name="Brettin T."/>
            <person name="Detter J.C."/>
            <person name="Han C."/>
            <person name="Schmutz J."/>
            <person name="Larimer F."/>
            <person name="Land M."/>
            <person name="Hauser L."/>
            <person name="Kyrpides N."/>
            <person name="Ovchinnikova G."/>
            <person name="Noll K."/>
        </authorList>
    </citation>
    <scope>NUCLEOTIDE SEQUENCE [LARGE SCALE GENOMIC DNA]</scope>
    <source>
        <strain evidence="13">ATCC BAA-1733 / DSM 21960 / TBF 19.5.1</strain>
    </source>
</reference>
<reference evidence="12 13" key="2">
    <citation type="journal article" date="2011" name="J. Bacteriol.">
        <title>Genome Sequence of Kosmotoga olearia Strain TBF 19.5.1, a Thermophilic Bacterium with a Wide Growth Temperature Range, Isolated from the Troll B Oil Platform in the North Sea.</title>
        <authorList>
            <person name="Swithers K.S."/>
            <person name="Dipippo J.L."/>
            <person name="Bruce D.C."/>
            <person name="Detter C."/>
            <person name="Tapia R."/>
            <person name="Han S."/>
            <person name="Goodwin L.A."/>
            <person name="Han J."/>
            <person name="Woyke T."/>
            <person name="Pitluck S."/>
            <person name="Pennacchio L."/>
            <person name="Nolan M."/>
            <person name="Mikhailova N."/>
            <person name="Land M.L."/>
            <person name="Nesbo C.L."/>
            <person name="Gogarten J.P."/>
            <person name="Noll K.M."/>
        </authorList>
    </citation>
    <scope>NUCLEOTIDE SEQUENCE [LARGE SCALE GENOMIC DNA]</scope>
    <source>
        <strain evidence="13">ATCC BAA-1733 / DSM 21960 / TBF 19.5.1</strain>
    </source>
</reference>
<dbReference type="GO" id="GO:0046872">
    <property type="term" value="F:metal ion binding"/>
    <property type="evidence" value="ECO:0007669"/>
    <property type="project" value="UniProtKB-KW"/>
</dbReference>
<keyword evidence="9" id="KW-0460">Magnesium</keyword>
<evidence type="ECO:0000313" key="13">
    <source>
        <dbReference type="Proteomes" id="UP000002382"/>
    </source>
</evidence>
<accession>C5CGL9</accession>
<evidence type="ECO:0000259" key="11">
    <source>
        <dbReference type="PROSITE" id="PS50142"/>
    </source>
</evidence>
<keyword evidence="8 9" id="KW-0694">RNA-binding</keyword>
<dbReference type="PROSITE" id="PS00517">
    <property type="entry name" value="RNASE_3_1"/>
    <property type="match status" value="1"/>
</dbReference>
<dbReference type="Gene3D" id="1.10.1520.10">
    <property type="entry name" value="Ribonuclease III domain"/>
    <property type="match status" value="1"/>
</dbReference>
<evidence type="ECO:0000256" key="3">
    <source>
        <dbReference type="ARBA" id="ARBA00022552"/>
    </source>
</evidence>
<sequence length="249" mass="28074">MKEYYKKVQEFCKKNDLDIDTEWIFKALCHSSYANEVVRKGMNVESNERLEFLGDAVLALSLADLLYREYDVDEGVMSKTRAVVASEKVLAEVARNMNIGEYLLLGKGELKTGGRGRDSILADAFEAILGALYLSEGFEIARNFVKEKLGIYIEKALNKELVLDYKTTLQELTQGNLGVRPEYSYIENIGTPQNKLFHVEVRVNGKALAVGYGKTKKAAEQDAARKAYEKLLKDLEEQGIEPKNSERLT</sequence>
<feature type="binding site" evidence="9">
    <location>
        <position position="51"/>
    </location>
    <ligand>
        <name>Mg(2+)</name>
        <dbReference type="ChEBI" id="CHEBI:18420"/>
    </ligand>
</feature>
<dbReference type="GO" id="GO:0008033">
    <property type="term" value="P:tRNA processing"/>
    <property type="evidence" value="ECO:0007669"/>
    <property type="project" value="UniProtKB-KW"/>
</dbReference>
<dbReference type="OrthoDB" id="9805026at2"/>
<dbReference type="PANTHER" id="PTHR11207">
    <property type="entry name" value="RIBONUCLEASE III"/>
    <property type="match status" value="1"/>
</dbReference>
<evidence type="ECO:0000256" key="5">
    <source>
        <dbReference type="ARBA" id="ARBA00022722"/>
    </source>
</evidence>
<dbReference type="InterPro" id="IPR014720">
    <property type="entry name" value="dsRBD_dom"/>
</dbReference>
<evidence type="ECO:0000256" key="9">
    <source>
        <dbReference type="HAMAP-Rule" id="MF_00104"/>
    </source>
</evidence>
<evidence type="ECO:0000256" key="1">
    <source>
        <dbReference type="ARBA" id="ARBA00000109"/>
    </source>
</evidence>
<comment type="cofactor">
    <cofactor evidence="9">
        <name>Mg(2+)</name>
        <dbReference type="ChEBI" id="CHEBI:18420"/>
    </cofactor>
</comment>
<keyword evidence="6 9" id="KW-0255">Endonuclease</keyword>
<dbReference type="InterPro" id="IPR036389">
    <property type="entry name" value="RNase_III_sf"/>
</dbReference>
<dbReference type="HOGENOM" id="CLU_000907_1_3_0"/>
<dbReference type="EMBL" id="CP001634">
    <property type="protein sequence ID" value="ACR79601.1"/>
    <property type="molecule type" value="Genomic_DNA"/>
</dbReference>
<keyword evidence="9" id="KW-0699">rRNA-binding</keyword>
<evidence type="ECO:0000256" key="7">
    <source>
        <dbReference type="ARBA" id="ARBA00022801"/>
    </source>
</evidence>
<keyword evidence="9" id="KW-0963">Cytoplasm</keyword>
<dbReference type="GO" id="GO:0004525">
    <property type="term" value="F:ribonuclease III activity"/>
    <property type="evidence" value="ECO:0007669"/>
    <property type="project" value="UniProtKB-UniRule"/>
</dbReference>
<evidence type="ECO:0000259" key="10">
    <source>
        <dbReference type="PROSITE" id="PS50137"/>
    </source>
</evidence>
<dbReference type="GO" id="GO:0003725">
    <property type="term" value="F:double-stranded RNA binding"/>
    <property type="evidence" value="ECO:0007669"/>
    <property type="project" value="TreeGrafter"/>
</dbReference>
<dbReference type="HAMAP" id="MF_00104">
    <property type="entry name" value="RNase_III"/>
    <property type="match status" value="1"/>
</dbReference>
<keyword evidence="4 9" id="KW-0507">mRNA processing</keyword>
<feature type="active site" evidence="9">
    <location>
        <position position="55"/>
    </location>
</feature>
<dbReference type="FunFam" id="1.10.1520.10:FF:000001">
    <property type="entry name" value="Ribonuclease 3"/>
    <property type="match status" value="1"/>
</dbReference>
<keyword evidence="7 9" id="KW-0378">Hydrolase</keyword>
<dbReference type="NCBIfam" id="TIGR02191">
    <property type="entry name" value="RNaseIII"/>
    <property type="match status" value="1"/>
</dbReference>
<comment type="catalytic activity">
    <reaction evidence="1 9">
        <text>Endonucleolytic cleavage to 5'-phosphomonoester.</text>
        <dbReference type="EC" id="3.1.26.3"/>
    </reaction>
</comment>
<comment type="function">
    <text evidence="9">Digests double-stranded RNA. Involved in the processing of primary rRNA transcript to yield the immediate precursors to the large and small rRNAs (23S and 16S). Processes some mRNAs, and tRNAs when they are encoded in the rRNA operon. Processes pre-crRNA and tracrRNA of type II CRISPR loci if present in the organism.</text>
</comment>
<feature type="binding site" evidence="9">
    <location>
        <position position="123"/>
    </location>
    <ligand>
        <name>Mg(2+)</name>
        <dbReference type="ChEBI" id="CHEBI:18420"/>
    </ligand>
</feature>
<dbReference type="Pfam" id="PF14622">
    <property type="entry name" value="Ribonucleas_3_3"/>
    <property type="match status" value="1"/>
</dbReference>
<dbReference type="STRING" id="521045.Kole_0892"/>
<dbReference type="Gene3D" id="3.30.160.20">
    <property type="match status" value="1"/>
</dbReference>
<keyword evidence="5 9" id="KW-0540">Nuclease</keyword>
<dbReference type="GO" id="GO:0006397">
    <property type="term" value="P:mRNA processing"/>
    <property type="evidence" value="ECO:0007669"/>
    <property type="project" value="UniProtKB-UniRule"/>
</dbReference>
<dbReference type="SUPFAM" id="SSF54768">
    <property type="entry name" value="dsRNA-binding domain-like"/>
    <property type="match status" value="1"/>
</dbReference>
<gene>
    <name evidence="9" type="primary">rnc</name>
    <name evidence="12" type="ordered locus">Kole_0892</name>
</gene>
<feature type="binding site" evidence="9">
    <location>
        <position position="126"/>
    </location>
    <ligand>
        <name>Mg(2+)</name>
        <dbReference type="ChEBI" id="CHEBI:18420"/>
    </ligand>
</feature>
<evidence type="ECO:0000256" key="6">
    <source>
        <dbReference type="ARBA" id="ARBA00022759"/>
    </source>
</evidence>
<dbReference type="SMART" id="SM00535">
    <property type="entry name" value="RIBOc"/>
    <property type="match status" value="1"/>
</dbReference>
<keyword evidence="9" id="KW-0479">Metal-binding</keyword>
<dbReference type="InterPro" id="IPR000999">
    <property type="entry name" value="RNase_III_dom"/>
</dbReference>
<comment type="similarity">
    <text evidence="2">Belongs to the ribonuclease III family.</text>
</comment>
<dbReference type="Proteomes" id="UP000002382">
    <property type="component" value="Chromosome"/>
</dbReference>
<dbReference type="AlphaFoldDB" id="C5CGL9"/>
<feature type="active site" evidence="9">
    <location>
        <position position="126"/>
    </location>
</feature>
<dbReference type="GO" id="GO:0005737">
    <property type="term" value="C:cytoplasm"/>
    <property type="evidence" value="ECO:0007669"/>
    <property type="project" value="UniProtKB-SubCell"/>
</dbReference>
<evidence type="ECO:0000256" key="8">
    <source>
        <dbReference type="ARBA" id="ARBA00022884"/>
    </source>
</evidence>
<feature type="domain" description="DRBM" evidence="10">
    <location>
        <begin position="164"/>
        <end position="233"/>
    </location>
</feature>
<comment type="subcellular location">
    <subcellularLocation>
        <location evidence="9">Cytoplasm</location>
    </subcellularLocation>
</comment>
<dbReference type="GO" id="GO:0006364">
    <property type="term" value="P:rRNA processing"/>
    <property type="evidence" value="ECO:0007669"/>
    <property type="project" value="UniProtKB-UniRule"/>
</dbReference>
<dbReference type="CDD" id="cd10845">
    <property type="entry name" value="DSRM_RNAse_III_family"/>
    <property type="match status" value="1"/>
</dbReference>
<dbReference type="eggNOG" id="COG0571">
    <property type="taxonomic scope" value="Bacteria"/>
</dbReference>
<keyword evidence="3 9" id="KW-0698">rRNA processing</keyword>
<dbReference type="Pfam" id="PF00035">
    <property type="entry name" value="dsrm"/>
    <property type="match status" value="1"/>
</dbReference>
<dbReference type="PROSITE" id="PS50142">
    <property type="entry name" value="RNASE_3_2"/>
    <property type="match status" value="1"/>
</dbReference>
<feature type="domain" description="RNase III" evidence="11">
    <location>
        <begin position="1"/>
        <end position="137"/>
    </location>
</feature>
<dbReference type="EC" id="3.1.26.3" evidence="9"/>
<dbReference type="SMART" id="SM00358">
    <property type="entry name" value="DSRM"/>
    <property type="match status" value="1"/>
</dbReference>
<dbReference type="PROSITE" id="PS50137">
    <property type="entry name" value="DS_RBD"/>
    <property type="match status" value="1"/>
</dbReference>
<name>C5CGL9_KOSOT</name>
<evidence type="ECO:0000313" key="12">
    <source>
        <dbReference type="EMBL" id="ACR79601.1"/>
    </source>
</evidence>